<proteinExistence type="predicted"/>
<dbReference type="Proteomes" id="UP000199055">
    <property type="component" value="Unassembled WGS sequence"/>
</dbReference>
<name>A0A1H9KUV5_9ACTN</name>
<evidence type="ECO:0000313" key="2">
    <source>
        <dbReference type="EMBL" id="SEP56537.1"/>
    </source>
</evidence>
<accession>A0A1H9KUV5</accession>
<evidence type="ECO:0000313" key="3">
    <source>
        <dbReference type="EMBL" id="SER02573.1"/>
    </source>
</evidence>
<keyword evidence="4" id="KW-1185">Reference proteome</keyword>
<dbReference type="AlphaFoldDB" id="A0A1H9KUV5"/>
<dbReference type="EMBL" id="FOET01000001">
    <property type="protein sequence ID" value="SEP56537.1"/>
    <property type="molecule type" value="Genomic_DNA"/>
</dbReference>
<feature type="region of interest" description="Disordered" evidence="1">
    <location>
        <begin position="37"/>
        <end position="70"/>
    </location>
</feature>
<organism evidence="3 4">
    <name type="scientific">Streptomyces radiopugnans</name>
    <dbReference type="NCBI Taxonomy" id="403935"/>
    <lineage>
        <taxon>Bacteria</taxon>
        <taxon>Bacillati</taxon>
        <taxon>Actinomycetota</taxon>
        <taxon>Actinomycetes</taxon>
        <taxon>Kitasatosporales</taxon>
        <taxon>Streptomycetaceae</taxon>
        <taxon>Streptomyces</taxon>
    </lineage>
</organism>
<dbReference type="RefSeq" id="WP_093654227.1">
    <property type="nucleotide sequence ID" value="NZ_FOET01000001.1"/>
</dbReference>
<protein>
    <submittedName>
        <fullName evidence="3">Uncharacterized protein</fullName>
    </submittedName>
</protein>
<feature type="compositionally biased region" description="Low complexity" evidence="1">
    <location>
        <begin position="37"/>
        <end position="61"/>
    </location>
</feature>
<reference evidence="3 4" key="1">
    <citation type="submission" date="2016-10" db="EMBL/GenBank/DDBJ databases">
        <authorList>
            <person name="de Groot N.N."/>
        </authorList>
    </citation>
    <scope>NUCLEOTIDE SEQUENCE [LARGE SCALE GENOMIC DNA]</scope>
    <source>
        <strain evidence="3 4">CGMCC 4.3519</strain>
    </source>
</reference>
<dbReference type="EMBL" id="FOET01000029">
    <property type="protein sequence ID" value="SER02573.1"/>
    <property type="molecule type" value="Genomic_DNA"/>
</dbReference>
<evidence type="ECO:0000256" key="1">
    <source>
        <dbReference type="SAM" id="MobiDB-lite"/>
    </source>
</evidence>
<gene>
    <name evidence="2" type="ORF">SAMN05216481_101123</name>
    <name evidence="3" type="ORF">SAMN05216481_12914</name>
</gene>
<sequence>MRSIAAQWRRPGGRRQPIADAAVAAIVAAGGLVLAGTATAEPGPTPSAAATAHPSATAEGARQGAAPSPR</sequence>
<evidence type="ECO:0000313" key="4">
    <source>
        <dbReference type="Proteomes" id="UP000199055"/>
    </source>
</evidence>